<feature type="compositionally biased region" description="Basic and acidic residues" evidence="1">
    <location>
        <begin position="175"/>
        <end position="185"/>
    </location>
</feature>
<feature type="domain" description="Putative phage metallopeptidase" evidence="2">
    <location>
        <begin position="32"/>
        <end position="170"/>
    </location>
</feature>
<evidence type="ECO:0000313" key="3">
    <source>
        <dbReference type="EMBL" id="KKN41846.1"/>
    </source>
</evidence>
<feature type="region of interest" description="Disordered" evidence="1">
    <location>
        <begin position="171"/>
        <end position="236"/>
    </location>
</feature>
<reference evidence="3" key="1">
    <citation type="journal article" date="2015" name="Nature">
        <title>Complex archaea that bridge the gap between prokaryotes and eukaryotes.</title>
        <authorList>
            <person name="Spang A."/>
            <person name="Saw J.H."/>
            <person name="Jorgensen S.L."/>
            <person name="Zaremba-Niedzwiedzka K."/>
            <person name="Martijn J."/>
            <person name="Lind A.E."/>
            <person name="van Eijk R."/>
            <person name="Schleper C."/>
            <person name="Guy L."/>
            <person name="Ettema T.J."/>
        </authorList>
    </citation>
    <scope>NUCLEOTIDE SEQUENCE</scope>
</reference>
<organism evidence="3">
    <name type="scientific">marine sediment metagenome</name>
    <dbReference type="NCBI Taxonomy" id="412755"/>
    <lineage>
        <taxon>unclassified sequences</taxon>
        <taxon>metagenomes</taxon>
        <taxon>ecological metagenomes</taxon>
    </lineage>
</organism>
<accession>A0A0F9SYC8</accession>
<dbReference type="EMBL" id="LAZR01001620">
    <property type="protein sequence ID" value="KKN41846.1"/>
    <property type="molecule type" value="Genomic_DNA"/>
</dbReference>
<dbReference type="InterPro" id="IPR043998">
    <property type="entry name" value="Put_Metallopep"/>
</dbReference>
<sequence length="236" mass="26599">MGRKRAANTREKPAKRKKVTVELLKRQHAGKPTEAYRLMDELIAEHHSHLADAKIALAWRFGWNQDADGRLQLGTAKKGTDLDRAMHQYDFVILLNWEAWNKGGLNQEKKVRLIDHELSHCQVTSDTNGEPKTDEKGRIVYRIRKHDVEEFKEIFKRYGSHNHELEELAQAGINDSERPLLKEMGDGSGNGNDNGIENIRATDAGVGGDGNKTTKKKTAKKKAAKKKTAKKKTAAK</sequence>
<protein>
    <recommendedName>
        <fullName evidence="2">Putative phage metallopeptidase domain-containing protein</fullName>
    </recommendedName>
</protein>
<name>A0A0F9SYC8_9ZZZZ</name>
<evidence type="ECO:0000256" key="1">
    <source>
        <dbReference type="SAM" id="MobiDB-lite"/>
    </source>
</evidence>
<evidence type="ECO:0000259" key="2">
    <source>
        <dbReference type="Pfam" id="PF18894"/>
    </source>
</evidence>
<dbReference type="Pfam" id="PF18894">
    <property type="entry name" value="PhageMetallopep"/>
    <property type="match status" value="1"/>
</dbReference>
<comment type="caution">
    <text evidence="3">The sequence shown here is derived from an EMBL/GenBank/DDBJ whole genome shotgun (WGS) entry which is preliminary data.</text>
</comment>
<feature type="compositionally biased region" description="Basic residues" evidence="1">
    <location>
        <begin position="213"/>
        <end position="236"/>
    </location>
</feature>
<proteinExistence type="predicted"/>
<dbReference type="AlphaFoldDB" id="A0A0F9SYC8"/>
<gene>
    <name evidence="3" type="ORF">LCGC14_0719060</name>
</gene>